<name>A0AAD4MZ17_9BILA</name>
<reference evidence="2" key="1">
    <citation type="submission" date="2022-01" db="EMBL/GenBank/DDBJ databases">
        <title>Genome Sequence Resource for Two Populations of Ditylenchus destructor, the Migratory Endoparasitic Phytonematode.</title>
        <authorList>
            <person name="Zhang H."/>
            <person name="Lin R."/>
            <person name="Xie B."/>
        </authorList>
    </citation>
    <scope>NUCLEOTIDE SEQUENCE</scope>
    <source>
        <strain evidence="2">BazhouSP</strain>
    </source>
</reference>
<evidence type="ECO:0000313" key="1">
    <source>
        <dbReference type="EMBL" id="KAI1695283.1"/>
    </source>
</evidence>
<keyword evidence="3" id="KW-1185">Reference proteome</keyword>
<evidence type="ECO:0000313" key="3">
    <source>
        <dbReference type="Proteomes" id="UP001201812"/>
    </source>
</evidence>
<gene>
    <name evidence="2" type="ORF">DdX_13323</name>
    <name evidence="1" type="ORF">DdX_19661</name>
</gene>
<dbReference type="EMBL" id="JAKKPZ010000052">
    <property type="protein sequence ID" value="KAI1705886.1"/>
    <property type="molecule type" value="Genomic_DNA"/>
</dbReference>
<comment type="caution">
    <text evidence="2">The sequence shown here is derived from an EMBL/GenBank/DDBJ whole genome shotgun (WGS) entry which is preliminary data.</text>
</comment>
<dbReference type="Proteomes" id="UP001201812">
    <property type="component" value="Unassembled WGS sequence"/>
</dbReference>
<evidence type="ECO:0000313" key="2">
    <source>
        <dbReference type="EMBL" id="KAI1705886.1"/>
    </source>
</evidence>
<protein>
    <submittedName>
        <fullName evidence="2">Uncharacterized protein</fullName>
    </submittedName>
</protein>
<accession>A0AAD4MZ17</accession>
<sequence>MVLSCCSSPESGNRLNIRHKTYAGAPELPQVAWHLHMALACHWSRLTLLHNLHDCLGQPSAPCHAYACVWPPPHCRPLGEAHFIRLYK</sequence>
<dbReference type="EMBL" id="JAKKPZ010000419">
    <property type="protein sequence ID" value="KAI1695283.1"/>
    <property type="molecule type" value="Genomic_DNA"/>
</dbReference>
<dbReference type="AlphaFoldDB" id="A0AAD4MZ17"/>
<proteinExistence type="predicted"/>
<organism evidence="2 3">
    <name type="scientific">Ditylenchus destructor</name>
    <dbReference type="NCBI Taxonomy" id="166010"/>
    <lineage>
        <taxon>Eukaryota</taxon>
        <taxon>Metazoa</taxon>
        <taxon>Ecdysozoa</taxon>
        <taxon>Nematoda</taxon>
        <taxon>Chromadorea</taxon>
        <taxon>Rhabditida</taxon>
        <taxon>Tylenchina</taxon>
        <taxon>Tylenchomorpha</taxon>
        <taxon>Sphaerularioidea</taxon>
        <taxon>Anguinidae</taxon>
        <taxon>Anguininae</taxon>
        <taxon>Ditylenchus</taxon>
    </lineage>
</organism>